<name>A0ABM5M855_FRAST</name>
<evidence type="ECO:0000313" key="2">
    <source>
        <dbReference type="Proteomes" id="UP000000490"/>
    </source>
</evidence>
<reference evidence="1" key="1">
    <citation type="submission" date="2011-05" db="EMBL/GenBank/DDBJ databases">
        <authorList>
            <person name="Kuske C.R."/>
            <person name="Challacombe J.F."/>
            <person name="Siddaramappa S."/>
            <person name="Petersen J.M."/>
            <person name="Bruce D.C."/>
        </authorList>
    </citation>
    <scope>NUCLEOTIDE SEQUENCE</scope>
    <source>
        <strain evidence="1">TX077308</strain>
    </source>
</reference>
<dbReference type="Proteomes" id="UP000000490">
    <property type="component" value="Chromosome"/>
</dbReference>
<gene>
    <name evidence="1" type="ordered locus">F7308_0452</name>
</gene>
<accession>A0ABM5M855</accession>
<dbReference type="EMBL" id="CP002872">
    <property type="protein sequence ID" value="AEI35380.1"/>
    <property type="molecule type" value="Genomic_DNA"/>
</dbReference>
<protein>
    <submittedName>
        <fullName evidence="1">Uncharacterized protein</fullName>
    </submittedName>
</protein>
<keyword evidence="2" id="KW-1185">Reference proteome</keyword>
<evidence type="ECO:0000313" key="1">
    <source>
        <dbReference type="EMBL" id="AEI35380.1"/>
    </source>
</evidence>
<sequence length="46" mass="5054">MVTGEILIVFTIFVSSGDTDVIGALKIEAIRTIPIKQINNCLVFFI</sequence>
<organism evidence="1 2">
    <name type="scientific">Francisella salina</name>
    <dbReference type="NCBI Taxonomy" id="573569"/>
    <lineage>
        <taxon>Bacteria</taxon>
        <taxon>Pseudomonadati</taxon>
        <taxon>Pseudomonadota</taxon>
        <taxon>Gammaproteobacteria</taxon>
        <taxon>Thiotrichales</taxon>
        <taxon>Francisellaceae</taxon>
        <taxon>Francisella</taxon>
    </lineage>
</organism>
<proteinExistence type="predicted"/>